<proteinExistence type="predicted"/>
<dbReference type="Gene3D" id="3.20.20.150">
    <property type="entry name" value="Divalent-metal-dependent TIM barrel enzymes"/>
    <property type="match status" value="1"/>
</dbReference>
<evidence type="ECO:0000259" key="1">
    <source>
        <dbReference type="Pfam" id="PF01261"/>
    </source>
</evidence>
<keyword evidence="2" id="KW-0413">Isomerase</keyword>
<reference evidence="3" key="1">
    <citation type="journal article" date="2019" name="Int. J. Syst. Evol. Microbiol.">
        <title>The Global Catalogue of Microorganisms (GCM) 10K type strain sequencing project: providing services to taxonomists for standard genome sequencing and annotation.</title>
        <authorList>
            <consortium name="The Broad Institute Genomics Platform"/>
            <consortium name="The Broad Institute Genome Sequencing Center for Infectious Disease"/>
            <person name="Wu L."/>
            <person name="Ma J."/>
        </authorList>
    </citation>
    <scope>NUCLEOTIDE SEQUENCE [LARGE SCALE GENOMIC DNA]</scope>
    <source>
        <strain evidence="3">CGMCC 4.7198</strain>
    </source>
</reference>
<accession>A0ABW2VWS1</accession>
<dbReference type="PANTHER" id="PTHR12110:SF21">
    <property type="entry name" value="XYLOSE ISOMERASE-LIKE TIM BARREL DOMAIN-CONTAINING PROTEIN"/>
    <property type="match status" value="1"/>
</dbReference>
<evidence type="ECO:0000313" key="3">
    <source>
        <dbReference type="Proteomes" id="UP001596957"/>
    </source>
</evidence>
<dbReference type="PANTHER" id="PTHR12110">
    <property type="entry name" value="HYDROXYPYRUVATE ISOMERASE"/>
    <property type="match status" value="1"/>
</dbReference>
<gene>
    <name evidence="2" type="ORF">ACFQZP_40275</name>
</gene>
<keyword evidence="3" id="KW-1185">Reference proteome</keyword>
<protein>
    <submittedName>
        <fullName evidence="2">Sugar phosphate isomerase/epimerase family protein</fullName>
    </submittedName>
</protein>
<evidence type="ECO:0000313" key="2">
    <source>
        <dbReference type="EMBL" id="MFD0287760.1"/>
    </source>
</evidence>
<feature type="domain" description="Xylose isomerase-like TIM barrel" evidence="1">
    <location>
        <begin position="32"/>
        <end position="280"/>
    </location>
</feature>
<dbReference type="GO" id="GO:0016853">
    <property type="term" value="F:isomerase activity"/>
    <property type="evidence" value="ECO:0007669"/>
    <property type="project" value="UniProtKB-KW"/>
</dbReference>
<dbReference type="InterPro" id="IPR036237">
    <property type="entry name" value="Xyl_isomerase-like_sf"/>
</dbReference>
<dbReference type="EMBL" id="JBHTEC010000004">
    <property type="protein sequence ID" value="MFD0287760.1"/>
    <property type="molecule type" value="Genomic_DNA"/>
</dbReference>
<organism evidence="2 3">
    <name type="scientific">Streptomyces lutosisoli</name>
    <dbReference type="NCBI Taxonomy" id="2665721"/>
    <lineage>
        <taxon>Bacteria</taxon>
        <taxon>Bacillati</taxon>
        <taxon>Actinomycetota</taxon>
        <taxon>Actinomycetes</taxon>
        <taxon>Kitasatosporales</taxon>
        <taxon>Streptomycetaceae</taxon>
        <taxon>Streptomyces</taxon>
    </lineage>
</organism>
<name>A0ABW2VWS1_9ACTN</name>
<sequence>MTTPVLTDDSAGRFVPCLNPATLSGIPLDQFLALAAGAGFPTVEVSIQQVLAHSTTQVCDLLQEFGVKVAAASGILPAGPVLPAPLLVDPDTYRACLQGLEERLEAMAALGCTVATAVLNPRSPLDTDQARAIARERIAQLATAAAAHGVRLAVETVSIHNGLPPELDGPHPVLDSLPELAELLEDTDTDSAGVLVDSFHWAAAGADPGHLAALSPDRITHVQIADTPAYGAVGELTDSRRLFPGDGAVPWQAFAGALTQAGYTGPVSVELFNPALRALPAGEIARLAHHAATRCWILAEASR</sequence>
<dbReference type="Proteomes" id="UP001596957">
    <property type="component" value="Unassembled WGS sequence"/>
</dbReference>
<dbReference type="Pfam" id="PF01261">
    <property type="entry name" value="AP_endonuc_2"/>
    <property type="match status" value="1"/>
</dbReference>
<dbReference type="InterPro" id="IPR013022">
    <property type="entry name" value="Xyl_isomerase-like_TIM-brl"/>
</dbReference>
<comment type="caution">
    <text evidence="2">The sequence shown here is derived from an EMBL/GenBank/DDBJ whole genome shotgun (WGS) entry which is preliminary data.</text>
</comment>
<dbReference type="RefSeq" id="WP_381255893.1">
    <property type="nucleotide sequence ID" value="NZ_JBHTBI010000014.1"/>
</dbReference>
<dbReference type="InterPro" id="IPR050312">
    <property type="entry name" value="IolE/XylAMocC-like"/>
</dbReference>
<dbReference type="SUPFAM" id="SSF51658">
    <property type="entry name" value="Xylose isomerase-like"/>
    <property type="match status" value="1"/>
</dbReference>